<accession>A0A9P6D7H4</accession>
<name>A0A9P6D7H4_PLEER</name>
<comment type="caution">
    <text evidence="1">The sequence shown here is derived from an EMBL/GenBank/DDBJ whole genome shotgun (WGS) entry which is preliminary data.</text>
</comment>
<evidence type="ECO:0000313" key="2">
    <source>
        <dbReference type="Proteomes" id="UP000807025"/>
    </source>
</evidence>
<dbReference type="AlphaFoldDB" id="A0A9P6D7H4"/>
<gene>
    <name evidence="1" type="ORF">BDN71DRAFT_1564663</name>
</gene>
<dbReference type="OrthoDB" id="2449329at2759"/>
<dbReference type="EMBL" id="MU155066">
    <property type="protein sequence ID" value="KAF9486639.1"/>
    <property type="molecule type" value="Genomic_DNA"/>
</dbReference>
<organism evidence="1 2">
    <name type="scientific">Pleurotus eryngii</name>
    <name type="common">Boletus of the steppes</name>
    <dbReference type="NCBI Taxonomy" id="5323"/>
    <lineage>
        <taxon>Eukaryota</taxon>
        <taxon>Fungi</taxon>
        <taxon>Dikarya</taxon>
        <taxon>Basidiomycota</taxon>
        <taxon>Agaricomycotina</taxon>
        <taxon>Agaricomycetes</taxon>
        <taxon>Agaricomycetidae</taxon>
        <taxon>Agaricales</taxon>
        <taxon>Pleurotineae</taxon>
        <taxon>Pleurotaceae</taxon>
        <taxon>Pleurotus</taxon>
    </lineage>
</organism>
<proteinExistence type="predicted"/>
<protein>
    <submittedName>
        <fullName evidence="1">Uncharacterized protein</fullName>
    </submittedName>
</protein>
<sequence length="304" mass="34546">MTRSCPESGLQDTSIIYPASSVVLAHRIVSSTMGNAYSQSSISLSTCFQTQSRLNSREAREQEFLRRSPDHHTHPAIQDENTVNFNLHQVDVRSRSKNEGHENELSAVRPPRLLILQPPATVPWLSGNEELENVLNVKTRQHSREKSLPRRSATRLQIVDQLLSKPVESASVLNDLVLCQTLCVSCRHHVPLNRVIQYPARAHKYIGQLNMGRMIRTATNLFMAARRAYIDPPTRHDLGYMNIQCPHCSALHWNDERTYDSRRRATPAFGTCCNHGKVQLPPPRPPPETLRLLLEADDPQSREF</sequence>
<reference evidence="1" key="1">
    <citation type="submission" date="2020-11" db="EMBL/GenBank/DDBJ databases">
        <authorList>
            <consortium name="DOE Joint Genome Institute"/>
            <person name="Ahrendt S."/>
            <person name="Riley R."/>
            <person name="Andreopoulos W."/>
            <person name="Labutti K."/>
            <person name="Pangilinan J."/>
            <person name="Ruiz-Duenas F.J."/>
            <person name="Barrasa J.M."/>
            <person name="Sanchez-Garcia M."/>
            <person name="Camarero S."/>
            <person name="Miyauchi S."/>
            <person name="Serrano A."/>
            <person name="Linde D."/>
            <person name="Babiker R."/>
            <person name="Drula E."/>
            <person name="Ayuso-Fernandez I."/>
            <person name="Pacheco R."/>
            <person name="Padilla G."/>
            <person name="Ferreira P."/>
            <person name="Barriuso J."/>
            <person name="Kellner H."/>
            <person name="Castanera R."/>
            <person name="Alfaro M."/>
            <person name="Ramirez L."/>
            <person name="Pisabarro A.G."/>
            <person name="Kuo A."/>
            <person name="Tritt A."/>
            <person name="Lipzen A."/>
            <person name="He G."/>
            <person name="Yan M."/>
            <person name="Ng V."/>
            <person name="Cullen D."/>
            <person name="Martin F."/>
            <person name="Rosso M.-N."/>
            <person name="Henrissat B."/>
            <person name="Hibbett D."/>
            <person name="Martinez A.T."/>
            <person name="Grigoriev I.V."/>
        </authorList>
    </citation>
    <scope>NUCLEOTIDE SEQUENCE</scope>
    <source>
        <strain evidence="1">ATCC 90797</strain>
    </source>
</reference>
<dbReference type="Proteomes" id="UP000807025">
    <property type="component" value="Unassembled WGS sequence"/>
</dbReference>
<evidence type="ECO:0000313" key="1">
    <source>
        <dbReference type="EMBL" id="KAF9486639.1"/>
    </source>
</evidence>
<feature type="non-terminal residue" evidence="1">
    <location>
        <position position="304"/>
    </location>
</feature>
<keyword evidence="2" id="KW-1185">Reference proteome</keyword>